<reference evidence="2 4" key="1">
    <citation type="journal article" date="2020" name="Stud. Mycol.">
        <title>101 Dothideomycetes genomes: a test case for predicting lifestyles and emergence of pathogens.</title>
        <authorList>
            <person name="Haridas S."/>
            <person name="Albert R."/>
            <person name="Binder M."/>
            <person name="Bloem J."/>
            <person name="Labutti K."/>
            <person name="Salamov A."/>
            <person name="Andreopoulos B."/>
            <person name="Baker S."/>
            <person name="Barry K."/>
            <person name="Bills G."/>
            <person name="Bluhm B."/>
            <person name="Cannon C."/>
            <person name="Castanera R."/>
            <person name="Culley D."/>
            <person name="Daum C."/>
            <person name="Ezra D."/>
            <person name="Gonzalez J."/>
            <person name="Henrissat B."/>
            <person name="Kuo A."/>
            <person name="Liang C."/>
            <person name="Lipzen A."/>
            <person name="Lutzoni F."/>
            <person name="Magnuson J."/>
            <person name="Mondo S."/>
            <person name="Nolan M."/>
            <person name="Ohm R."/>
            <person name="Pangilinan J."/>
            <person name="Park H.-J."/>
            <person name="Ramirez L."/>
            <person name="Alfaro M."/>
            <person name="Sun H."/>
            <person name="Tritt A."/>
            <person name="Yoshinaga Y."/>
            <person name="Zwiers L.-H."/>
            <person name="Turgeon B."/>
            <person name="Goodwin S."/>
            <person name="Spatafora J."/>
            <person name="Crous P."/>
            <person name="Grigoriev I."/>
        </authorList>
    </citation>
    <scope>NUCLEOTIDE SEQUENCE</scope>
    <source>
        <strain evidence="2 4">CBS 304.34</strain>
    </source>
</reference>
<dbReference type="EMBL" id="MU003723">
    <property type="protein sequence ID" value="KAF2802544.1"/>
    <property type="molecule type" value="Genomic_DNA"/>
</dbReference>
<keyword evidence="3" id="KW-1185">Reference proteome</keyword>
<accession>A0A6A6Y3E7</accession>
<evidence type="ECO:0000313" key="3">
    <source>
        <dbReference type="Proteomes" id="UP000504636"/>
    </source>
</evidence>
<sequence length="147" mass="15711">MLDMTLAINFALEKLCEHADFLGGIFGLVPPVPAPRSPTLHWQNQPVAMLVLPPACHHLEPVDQSIATPQPMSILAPSESAPASPPTFGSAPTLPRARQASPRRRSNSKGVDLRRVFGARIEKCPVAAFGSAPVRVSSAEEEDDDDA</sequence>
<evidence type="ECO:0000256" key="1">
    <source>
        <dbReference type="SAM" id="MobiDB-lite"/>
    </source>
</evidence>
<protein>
    <submittedName>
        <fullName evidence="2 4">Uncharacterized protein</fullName>
    </submittedName>
</protein>
<dbReference type="GeneID" id="54463430"/>
<organism evidence="2">
    <name type="scientific">Mytilinidion resinicola</name>
    <dbReference type="NCBI Taxonomy" id="574789"/>
    <lineage>
        <taxon>Eukaryota</taxon>
        <taxon>Fungi</taxon>
        <taxon>Dikarya</taxon>
        <taxon>Ascomycota</taxon>
        <taxon>Pezizomycotina</taxon>
        <taxon>Dothideomycetes</taxon>
        <taxon>Pleosporomycetidae</taxon>
        <taxon>Mytilinidiales</taxon>
        <taxon>Mytilinidiaceae</taxon>
        <taxon>Mytilinidion</taxon>
    </lineage>
</organism>
<proteinExistence type="predicted"/>
<evidence type="ECO:0000313" key="4">
    <source>
        <dbReference type="RefSeq" id="XP_033569508.1"/>
    </source>
</evidence>
<name>A0A6A6Y3E7_9PEZI</name>
<reference evidence="4" key="2">
    <citation type="submission" date="2020-04" db="EMBL/GenBank/DDBJ databases">
        <authorList>
            <consortium name="NCBI Genome Project"/>
        </authorList>
    </citation>
    <scope>NUCLEOTIDE SEQUENCE</scope>
    <source>
        <strain evidence="4">CBS 304.34</strain>
    </source>
</reference>
<reference evidence="4" key="3">
    <citation type="submission" date="2025-04" db="UniProtKB">
        <authorList>
            <consortium name="RefSeq"/>
        </authorList>
    </citation>
    <scope>IDENTIFICATION</scope>
    <source>
        <strain evidence="4">CBS 304.34</strain>
    </source>
</reference>
<dbReference type="Proteomes" id="UP000504636">
    <property type="component" value="Unplaced"/>
</dbReference>
<evidence type="ECO:0000313" key="2">
    <source>
        <dbReference type="EMBL" id="KAF2802544.1"/>
    </source>
</evidence>
<gene>
    <name evidence="2 4" type="ORF">BDZ99DRAFT_482949</name>
</gene>
<dbReference type="RefSeq" id="XP_033569508.1">
    <property type="nucleotide sequence ID" value="XM_033722537.1"/>
</dbReference>
<dbReference type="OrthoDB" id="10622479at2759"/>
<dbReference type="AlphaFoldDB" id="A0A6A6Y3E7"/>
<feature type="region of interest" description="Disordered" evidence="1">
    <location>
        <begin position="74"/>
        <end position="112"/>
    </location>
</feature>